<dbReference type="Gene3D" id="1.25.40.20">
    <property type="entry name" value="Ankyrin repeat-containing domain"/>
    <property type="match status" value="1"/>
</dbReference>
<dbReference type="Pfam" id="PF23397">
    <property type="entry name" value="DUF7104"/>
    <property type="match status" value="2"/>
</dbReference>
<accession>A0A9P5ACE7</accession>
<dbReference type="InterPro" id="IPR036770">
    <property type="entry name" value="Ankyrin_rpt-contain_sf"/>
</dbReference>
<keyword evidence="3" id="KW-1185">Reference proteome</keyword>
<dbReference type="Proteomes" id="UP000730481">
    <property type="component" value="Unassembled WGS sequence"/>
</dbReference>
<organism evidence="2 3">
    <name type="scientific">Fusarium beomiforme</name>
    <dbReference type="NCBI Taxonomy" id="44412"/>
    <lineage>
        <taxon>Eukaryota</taxon>
        <taxon>Fungi</taxon>
        <taxon>Dikarya</taxon>
        <taxon>Ascomycota</taxon>
        <taxon>Pezizomycotina</taxon>
        <taxon>Sordariomycetes</taxon>
        <taxon>Hypocreomycetidae</taxon>
        <taxon>Hypocreales</taxon>
        <taxon>Nectriaceae</taxon>
        <taxon>Fusarium</taxon>
        <taxon>Fusarium burgessii species complex</taxon>
    </lineage>
</organism>
<evidence type="ECO:0000313" key="3">
    <source>
        <dbReference type="Proteomes" id="UP000730481"/>
    </source>
</evidence>
<name>A0A9P5ACE7_9HYPO</name>
<dbReference type="OrthoDB" id="194358at2759"/>
<dbReference type="Pfam" id="PF06985">
    <property type="entry name" value="HET"/>
    <property type="match status" value="1"/>
</dbReference>
<sequence>MGSSQYEYTALRDDKHIRLLRLLPSSNLVDRLEARLFEYPLSEAEQQAHLYEALSYTWGPPSKNHSIWIEDKELLITANCHAALQQLRDYFIERILWVDAICINQGNEEERAKQVQLMAEVYCKARQVTVWLGEAADDSDEAIHLIRSTAQGEDRAAGRHNPVPKSVISLLNRPWFRRVWVQILQEIAAAQHVVLICGSSQIDGYAFCLGLPSYIDGDQRFGPISSVEYLIRGSIFRPSYTRTASGPVTLGIRPLGELMDMYHAHDATESLDKVFALLGMSTDGSSATELTPDYSMPWDALFSRLVTFLLGPKVTVKTSGCNPFESFWPSNSWNMHAGVKGVQADDILCLLDSAPSPMLLRHNGSHFSIVMITVTSVHTEAELPQNLNSRSFVLTWDLGVSVNEPSDAEAGAWVDASIFECIEQPTEESVRRGHLLRQSAQILQDARISESSAELFQKAIDSYKLILPENDPTRVQCSIELAGAFTSLDQWAKSKELLEYAIRTGYACGYDLQELIDLLTELLFVLKLSGCKEDGWKWSTIQAILQAKQSEIPVKDVLINYAVEWLDSETVNILIDQEDDPERIGNKTTLAAAARNMHHGVEVMKSLFVRIGKNLQISESVFIGAAENHPSGHKVMEMLLEREGQNAQITQDVLKWAASNRWRNKALIKLLLSHRGIEVDLNSVTDEAWSKLASFMIRRRLVATDGKESDDTMEEEIRALEHCGETKGQIDDTSSLVSAFLNINEATALQNILSAVDSSVLFRALSQLYGSTFEERKPSE</sequence>
<evidence type="ECO:0000313" key="2">
    <source>
        <dbReference type="EMBL" id="KAF4335764.1"/>
    </source>
</evidence>
<dbReference type="InterPro" id="IPR052895">
    <property type="entry name" value="HetReg/Transcr_Mod"/>
</dbReference>
<gene>
    <name evidence="2" type="ORF">FBEOM_10355</name>
</gene>
<protein>
    <submittedName>
        <fullName evidence="2">Het-domain protein</fullName>
    </submittedName>
</protein>
<proteinExistence type="predicted"/>
<dbReference type="AlphaFoldDB" id="A0A9P5ACE7"/>
<reference evidence="2" key="2">
    <citation type="submission" date="2020-02" db="EMBL/GenBank/DDBJ databases">
        <title>Identification and distribution of gene clusters putatively required for synthesis of sphingolipid metabolism inhibitors in phylogenetically diverse species of the filamentous fungus Fusarium.</title>
        <authorList>
            <person name="Kim H.-S."/>
            <person name="Busman M."/>
            <person name="Brown D.W."/>
            <person name="Divon H."/>
            <person name="Uhlig S."/>
            <person name="Proctor R.H."/>
        </authorList>
    </citation>
    <scope>NUCLEOTIDE SEQUENCE</scope>
    <source>
        <strain evidence="2">NRRL 25174</strain>
    </source>
</reference>
<dbReference type="EMBL" id="PVQB02000534">
    <property type="protein sequence ID" value="KAF4335764.1"/>
    <property type="molecule type" value="Genomic_DNA"/>
</dbReference>
<dbReference type="InterPro" id="IPR010730">
    <property type="entry name" value="HET"/>
</dbReference>
<comment type="caution">
    <text evidence="2">The sequence shown here is derived from an EMBL/GenBank/DDBJ whole genome shotgun (WGS) entry which is preliminary data.</text>
</comment>
<feature type="domain" description="Heterokaryon incompatibility" evidence="1">
    <location>
        <begin position="51"/>
        <end position="181"/>
    </location>
</feature>
<dbReference type="InterPro" id="IPR055530">
    <property type="entry name" value="DUF7104"/>
</dbReference>
<dbReference type="PANTHER" id="PTHR24148:SF78">
    <property type="entry name" value="HETEROKARYON INCOMPATIBILITY DOMAIN-CONTAINING PROTEIN"/>
    <property type="match status" value="1"/>
</dbReference>
<dbReference type="PANTHER" id="PTHR24148">
    <property type="entry name" value="ANKYRIN REPEAT DOMAIN-CONTAINING PROTEIN 39 HOMOLOG-RELATED"/>
    <property type="match status" value="1"/>
</dbReference>
<reference evidence="2" key="1">
    <citation type="journal article" date="2017" name="Mycologia">
        <title>Fusarium algeriense, sp. nov., a novel toxigenic crown rot pathogen of durum wheat from Algeria is nested in the Fusarium burgessii species complex.</title>
        <authorList>
            <person name="Laraba I."/>
            <person name="Keddad A."/>
            <person name="Boureghda H."/>
            <person name="Abdallah N."/>
            <person name="Vaughan M.M."/>
            <person name="Proctor R.H."/>
            <person name="Busman M."/>
            <person name="O'Donnell K."/>
        </authorList>
    </citation>
    <scope>NUCLEOTIDE SEQUENCE</scope>
    <source>
        <strain evidence="2">NRRL 25174</strain>
    </source>
</reference>
<evidence type="ECO:0000259" key="1">
    <source>
        <dbReference type="Pfam" id="PF06985"/>
    </source>
</evidence>